<dbReference type="Pfam" id="PF11706">
    <property type="entry name" value="zf-CGNR"/>
    <property type="match status" value="1"/>
</dbReference>
<evidence type="ECO:0000313" key="2">
    <source>
        <dbReference type="EMBL" id="GAA2470182.1"/>
    </source>
</evidence>
<proteinExistence type="predicted"/>
<dbReference type="InterPro" id="IPR023286">
    <property type="entry name" value="ABATE_dom_sf"/>
</dbReference>
<feature type="domain" description="Zinc finger CGNR" evidence="1">
    <location>
        <begin position="157"/>
        <end position="196"/>
    </location>
</feature>
<dbReference type="Pfam" id="PF07336">
    <property type="entry name" value="ABATE"/>
    <property type="match status" value="1"/>
</dbReference>
<dbReference type="PANTHER" id="PTHR35525:SF3">
    <property type="entry name" value="BLL6575 PROTEIN"/>
    <property type="match status" value="1"/>
</dbReference>
<dbReference type="SUPFAM" id="SSF160904">
    <property type="entry name" value="Jann2411-like"/>
    <property type="match status" value="1"/>
</dbReference>
<gene>
    <name evidence="2" type="ORF">GCM10010406_02120</name>
</gene>
<organism evidence="2 3">
    <name type="scientific">Streptomyces thermolineatus</name>
    <dbReference type="NCBI Taxonomy" id="44033"/>
    <lineage>
        <taxon>Bacteria</taxon>
        <taxon>Bacillati</taxon>
        <taxon>Actinomycetota</taxon>
        <taxon>Actinomycetes</taxon>
        <taxon>Kitasatosporales</taxon>
        <taxon>Streptomycetaceae</taxon>
        <taxon>Streptomyces</taxon>
    </lineage>
</organism>
<evidence type="ECO:0000313" key="3">
    <source>
        <dbReference type="Proteomes" id="UP001501358"/>
    </source>
</evidence>
<accession>A0ABN3KRD0</accession>
<reference evidence="2 3" key="1">
    <citation type="journal article" date="2019" name="Int. J. Syst. Evol. Microbiol.">
        <title>The Global Catalogue of Microorganisms (GCM) 10K type strain sequencing project: providing services to taxonomists for standard genome sequencing and annotation.</title>
        <authorList>
            <consortium name="The Broad Institute Genomics Platform"/>
            <consortium name="The Broad Institute Genome Sequencing Center for Infectious Disease"/>
            <person name="Wu L."/>
            <person name="Ma J."/>
        </authorList>
    </citation>
    <scope>NUCLEOTIDE SEQUENCE [LARGE SCALE GENOMIC DNA]</scope>
    <source>
        <strain evidence="2 3">JCM 6307</strain>
    </source>
</reference>
<dbReference type="InterPro" id="IPR010852">
    <property type="entry name" value="ABATE"/>
</dbReference>
<protein>
    <submittedName>
        <fullName evidence="2">CGNR zinc finger domain-containing protein</fullName>
    </submittedName>
</protein>
<dbReference type="InterPro" id="IPR021005">
    <property type="entry name" value="Znf_CGNR"/>
</dbReference>
<keyword evidence="3" id="KW-1185">Reference proteome</keyword>
<sequence>MTEHLITQSDHQAPVEPLPVEFANTLSASRGVLVEGLSSPAALEAWLRRCRGLFPHPFPEDVPIRASEQQLLHTRMLRDATRRLLTARIGRTAPDPWDVAQVNRACALSRSWPVLAWEGESAPRAAHLRTTDTATDARAQIARSLVALLTGDHSTLLRICRGPGCVLFFSRNHPRRVWCSDGCGNRARVARHRERHPGDRT</sequence>
<dbReference type="Proteomes" id="UP001501358">
    <property type="component" value="Unassembled WGS sequence"/>
</dbReference>
<dbReference type="EMBL" id="BAAATA010000001">
    <property type="protein sequence ID" value="GAA2470182.1"/>
    <property type="molecule type" value="Genomic_DNA"/>
</dbReference>
<name>A0ABN3KRD0_9ACTN</name>
<evidence type="ECO:0000259" key="1">
    <source>
        <dbReference type="Pfam" id="PF11706"/>
    </source>
</evidence>
<dbReference type="PANTHER" id="PTHR35525">
    <property type="entry name" value="BLL6575 PROTEIN"/>
    <property type="match status" value="1"/>
</dbReference>
<dbReference type="Gene3D" id="1.10.3300.10">
    <property type="entry name" value="Jann2411-like domain"/>
    <property type="match status" value="1"/>
</dbReference>
<dbReference type="RefSeq" id="WP_344381181.1">
    <property type="nucleotide sequence ID" value="NZ_BAAATA010000001.1"/>
</dbReference>
<comment type="caution">
    <text evidence="2">The sequence shown here is derived from an EMBL/GenBank/DDBJ whole genome shotgun (WGS) entry which is preliminary data.</text>
</comment>